<protein>
    <submittedName>
        <fullName evidence="2">Uncharacterized protein</fullName>
    </submittedName>
</protein>
<reference evidence="2 3" key="1">
    <citation type="submission" date="2020-07" db="EMBL/GenBank/DDBJ databases">
        <title>Huge and variable diversity of episymbiotic CPR bacteria and DPANN archaea in groundwater ecosystems.</title>
        <authorList>
            <person name="He C.Y."/>
            <person name="Keren R."/>
            <person name="Whittaker M."/>
            <person name="Farag I.F."/>
            <person name="Doudna J."/>
            <person name="Cate J.H.D."/>
            <person name="Banfield J.F."/>
        </authorList>
    </citation>
    <scope>NUCLEOTIDE SEQUENCE [LARGE SCALE GENOMIC DNA]</scope>
    <source>
        <strain evidence="2">NC_groundwater_70_Ag_B-0.1um_54_66</strain>
    </source>
</reference>
<dbReference type="EMBL" id="CP066681">
    <property type="protein sequence ID" value="QQG36991.1"/>
    <property type="molecule type" value="Genomic_DNA"/>
</dbReference>
<dbReference type="AlphaFoldDB" id="A0A7T5UHI7"/>
<proteinExistence type="predicted"/>
<keyword evidence="1" id="KW-0732">Signal</keyword>
<sequence length="374" mass="41502">MSSLLRSLRRPFASVAVGMALAVGINTAQAGPVFLNGLPGMPKALPEHCSPLDDASPIIRSEFDGVVRQTLKDLKAYSRFPTLLEDARKAGIKVEAICPDFRDPSKGMATYNEEYKAIMINVADPTSEAPAAMHPEKIKFMTEQGYLSYTGEIISDLAMMTAANPQNPLFKPGHDFDTAMLLTTAMIANSMAEKLLFAAEAAAEDGRSNDINNLYRKFPRLIGEVSDLHALALAAKAQNRSLTDEERDGFRNVLLAKFLKDPIVRASSAQMALEQIGQLTGEKMVNDRKAGRPMTDVEHKPATEVEITNLLDRYPGQQGLSEAVKNYHSFWRTQQEDPATQFRQKLTLLPDYIRQQIEQRSRMPQAKPGLQFQF</sequence>
<accession>A0A7T5UHI7</accession>
<evidence type="ECO:0000313" key="3">
    <source>
        <dbReference type="Proteomes" id="UP000595362"/>
    </source>
</evidence>
<evidence type="ECO:0000313" key="2">
    <source>
        <dbReference type="EMBL" id="QQG36991.1"/>
    </source>
</evidence>
<evidence type="ECO:0000256" key="1">
    <source>
        <dbReference type="SAM" id="SignalP"/>
    </source>
</evidence>
<organism evidence="2 3">
    <name type="scientific">Micavibrio aeruginosavorus</name>
    <dbReference type="NCBI Taxonomy" id="349221"/>
    <lineage>
        <taxon>Bacteria</taxon>
        <taxon>Pseudomonadati</taxon>
        <taxon>Bdellovibrionota</taxon>
        <taxon>Bdellovibrionia</taxon>
        <taxon>Bdellovibrionales</taxon>
        <taxon>Pseudobdellovibrionaceae</taxon>
        <taxon>Micavibrio</taxon>
    </lineage>
</organism>
<name>A0A7T5UHI7_9BACT</name>
<feature type="signal peptide" evidence="1">
    <location>
        <begin position="1"/>
        <end position="30"/>
    </location>
</feature>
<feature type="chain" id="PRO_5032319862" evidence="1">
    <location>
        <begin position="31"/>
        <end position="374"/>
    </location>
</feature>
<gene>
    <name evidence="2" type="ORF">HYS17_04275</name>
</gene>
<dbReference type="Proteomes" id="UP000595362">
    <property type="component" value="Chromosome"/>
</dbReference>